<dbReference type="HAMAP" id="MF_00536">
    <property type="entry name" value="PdxA"/>
    <property type="match status" value="1"/>
</dbReference>
<evidence type="ECO:0000256" key="3">
    <source>
        <dbReference type="ARBA" id="ARBA00022857"/>
    </source>
</evidence>
<dbReference type="GO" id="GO:0008615">
    <property type="term" value="P:pyridoxine biosynthetic process"/>
    <property type="evidence" value="ECO:0007669"/>
    <property type="project" value="UniProtKB-UniRule"/>
</dbReference>
<evidence type="ECO:0000256" key="4">
    <source>
        <dbReference type="ARBA" id="ARBA00023002"/>
    </source>
</evidence>
<keyword evidence="7" id="KW-0460">Magnesium</keyword>
<comment type="subunit">
    <text evidence="7">Homodimer.</text>
</comment>
<feature type="binding site" evidence="7">
    <location>
        <position position="140"/>
    </location>
    <ligand>
        <name>substrate</name>
    </ligand>
</feature>
<accession>A0A6I7HRE9</accession>
<dbReference type="AlphaFoldDB" id="A0A6I7HRE9"/>
<comment type="function">
    <text evidence="7">Catalyzes the NAD(P)-dependent oxidation of 4-(phosphooxy)-L-threonine (HTP) into 2-amino-3-oxo-4-(phosphooxy)butyric acid which spontaneously decarboxylates to form 3-amino-2-oxopropyl phosphate (AHAP).</text>
</comment>
<comment type="miscellaneous">
    <text evidence="7">The active site is located at the dimer interface.</text>
</comment>
<feature type="binding site" evidence="7">
    <location>
        <position position="292"/>
    </location>
    <ligand>
        <name>substrate</name>
    </ligand>
</feature>
<dbReference type="Pfam" id="PF04166">
    <property type="entry name" value="PdxA"/>
    <property type="match status" value="1"/>
</dbReference>
<feature type="binding site" evidence="7">
    <location>
        <position position="175"/>
    </location>
    <ligand>
        <name>a divalent metal cation</name>
        <dbReference type="ChEBI" id="CHEBI:60240"/>
        <note>ligand shared between dimeric partners</note>
    </ligand>
</feature>
<keyword evidence="1 7" id="KW-0963">Cytoplasm</keyword>
<comment type="caution">
    <text evidence="8">The sequence shown here is derived from an EMBL/GenBank/DDBJ whole genome shotgun (WGS) entry which is preliminary data.</text>
</comment>
<dbReference type="GO" id="GO:0051287">
    <property type="term" value="F:NAD binding"/>
    <property type="evidence" value="ECO:0007669"/>
    <property type="project" value="InterPro"/>
</dbReference>
<name>A0A6I7HRE9_9HYPH</name>
<reference evidence="8 9" key="1">
    <citation type="submission" date="2018-07" db="EMBL/GenBank/DDBJ databases">
        <title>Genomic Encyclopedia of Type Strains, Phase IV (KMG-IV): sequencing the most valuable type-strain genomes for metagenomic binning, comparative biology and taxonomic classification.</title>
        <authorList>
            <person name="Goeker M."/>
        </authorList>
    </citation>
    <scope>NUCLEOTIDE SEQUENCE [LARGE SCALE GENOMIC DNA]</scope>
    <source>
        <strain evidence="8 9">DSM 25528</strain>
    </source>
</reference>
<feature type="binding site" evidence="7">
    <location>
        <position position="283"/>
    </location>
    <ligand>
        <name>substrate</name>
    </ligand>
</feature>
<dbReference type="GO" id="GO:0050570">
    <property type="term" value="F:4-hydroxythreonine-4-phosphate dehydrogenase activity"/>
    <property type="evidence" value="ECO:0007669"/>
    <property type="project" value="UniProtKB-UniRule"/>
</dbReference>
<dbReference type="UniPathway" id="UPA00244">
    <property type="reaction ID" value="UER00312"/>
</dbReference>
<protein>
    <recommendedName>
        <fullName evidence="7">4-hydroxythreonine-4-phosphate dehydrogenase</fullName>
        <ecNumber evidence="7">1.1.1.262</ecNumber>
    </recommendedName>
    <alternativeName>
        <fullName evidence="7">4-(phosphohydroxy)-L-threonine dehydrogenase</fullName>
    </alternativeName>
</protein>
<dbReference type="RefSeq" id="WP_114361985.1">
    <property type="nucleotide sequence ID" value="NZ_QPIX01000002.1"/>
</dbReference>
<feature type="binding site" evidence="7">
    <location>
        <position position="220"/>
    </location>
    <ligand>
        <name>a divalent metal cation</name>
        <dbReference type="ChEBI" id="CHEBI:60240"/>
        <note>ligand shared between dimeric partners</note>
    </ligand>
</feature>
<dbReference type="GO" id="GO:0050897">
    <property type="term" value="F:cobalt ion binding"/>
    <property type="evidence" value="ECO:0007669"/>
    <property type="project" value="UniProtKB-UniRule"/>
</dbReference>
<comment type="similarity">
    <text evidence="7">Belongs to the PdxA family.</text>
</comment>
<evidence type="ECO:0000313" key="9">
    <source>
        <dbReference type="Proteomes" id="UP000252582"/>
    </source>
</evidence>
<dbReference type="EMBL" id="QPIX01000002">
    <property type="protein sequence ID" value="RCW27670.1"/>
    <property type="molecule type" value="Genomic_DNA"/>
</dbReference>
<comment type="cofactor">
    <cofactor evidence="7">
        <name>Zn(2+)</name>
        <dbReference type="ChEBI" id="CHEBI:29105"/>
    </cofactor>
    <cofactor evidence="7">
        <name>Mg(2+)</name>
        <dbReference type="ChEBI" id="CHEBI:18420"/>
    </cofactor>
    <cofactor evidence="7">
        <name>Co(2+)</name>
        <dbReference type="ChEBI" id="CHEBI:48828"/>
    </cofactor>
    <text evidence="7">Binds 1 divalent metal cation per subunit. Can use ions such as Zn(2+), Mg(2+) or Co(2+).</text>
</comment>
<evidence type="ECO:0000256" key="7">
    <source>
        <dbReference type="HAMAP-Rule" id="MF_00536"/>
    </source>
</evidence>
<dbReference type="Gene3D" id="3.40.718.10">
    <property type="entry name" value="Isopropylmalate Dehydrogenase"/>
    <property type="match status" value="1"/>
</dbReference>
<dbReference type="EC" id="1.1.1.262" evidence="7"/>
<dbReference type="PANTHER" id="PTHR30004:SF6">
    <property type="entry name" value="D-THREONATE 4-PHOSPHATE DEHYDROGENASE"/>
    <property type="match status" value="1"/>
</dbReference>
<gene>
    <name evidence="7" type="primary">pdxA</name>
    <name evidence="8" type="ORF">DFR48_102154</name>
</gene>
<dbReference type="Proteomes" id="UP000252582">
    <property type="component" value="Unassembled WGS sequence"/>
</dbReference>
<keyword evidence="6 7" id="KW-0664">Pyridoxine biosynthesis</keyword>
<dbReference type="GO" id="GO:0000287">
    <property type="term" value="F:magnesium ion binding"/>
    <property type="evidence" value="ECO:0007669"/>
    <property type="project" value="UniProtKB-UniRule"/>
</dbReference>
<dbReference type="NCBIfam" id="TIGR00557">
    <property type="entry name" value="pdxA"/>
    <property type="match status" value="1"/>
</dbReference>
<evidence type="ECO:0000313" key="8">
    <source>
        <dbReference type="EMBL" id="RCW27670.1"/>
    </source>
</evidence>
<evidence type="ECO:0000256" key="2">
    <source>
        <dbReference type="ARBA" id="ARBA00022723"/>
    </source>
</evidence>
<sequence>MTQTESLPLALSQGDPAGVGPDIALSAWLERSVHGLPPFLFVGDPAVLAVRARQLDIDVPLKETDAAGAMSVFADALPVLPISAGVDVVAGSPHVATAKSTIAAIETAVRLCFEGKVRGMVTNPIAKAVLYEAGFGFPGHTEFLADLASRATGTSVRPVMMLAGPKLKAVPVTIHIPIKDVPAALTETLILDTCRIIARDLKERFGLSSPRLAVAGLNPHAGEGGAIGLEDEEIIHPAITQLRAEGIDAFGPLPADTMFHDEARRRYDVAVCMYHDQALIPVKALGFDDSVNVTLGLPFVRTSPDHGTAFGIAGTGIARHDSLVAALKLASEISRPAGAGAAS</sequence>
<comment type="subcellular location">
    <subcellularLocation>
        <location evidence="7">Cytoplasm</location>
    </subcellularLocation>
</comment>
<comment type="pathway">
    <text evidence="7">Cofactor biosynthesis; pyridoxine 5'-phosphate biosynthesis; pyridoxine 5'-phosphate from D-erythrose 4-phosphate: step 4/5.</text>
</comment>
<feature type="binding site" evidence="7">
    <location>
        <position position="141"/>
    </location>
    <ligand>
        <name>substrate</name>
    </ligand>
</feature>
<proteinExistence type="inferred from homology"/>
<feature type="binding site" evidence="7">
    <location>
        <position position="275"/>
    </location>
    <ligand>
        <name>a divalent metal cation</name>
        <dbReference type="ChEBI" id="CHEBI:60240"/>
        <note>ligand shared between dimeric partners</note>
    </ligand>
</feature>
<dbReference type="InterPro" id="IPR037510">
    <property type="entry name" value="PdxA"/>
</dbReference>
<evidence type="ECO:0000256" key="6">
    <source>
        <dbReference type="ARBA" id="ARBA00023096"/>
    </source>
</evidence>
<keyword evidence="7" id="KW-0170">Cobalt</keyword>
<dbReference type="SUPFAM" id="SSF53659">
    <property type="entry name" value="Isocitrate/Isopropylmalate dehydrogenase-like"/>
    <property type="match status" value="1"/>
</dbReference>
<keyword evidence="7" id="KW-0862">Zinc</keyword>
<evidence type="ECO:0000256" key="1">
    <source>
        <dbReference type="ARBA" id="ARBA00022490"/>
    </source>
</evidence>
<dbReference type="NCBIfam" id="NF003699">
    <property type="entry name" value="PRK05312.1"/>
    <property type="match status" value="1"/>
</dbReference>
<keyword evidence="5 7" id="KW-0520">NAD</keyword>
<dbReference type="GO" id="GO:0008270">
    <property type="term" value="F:zinc ion binding"/>
    <property type="evidence" value="ECO:0007669"/>
    <property type="project" value="UniProtKB-UniRule"/>
</dbReference>
<dbReference type="InterPro" id="IPR005255">
    <property type="entry name" value="PdxA_fam"/>
</dbReference>
<comment type="catalytic activity">
    <reaction evidence="7">
        <text>4-(phosphooxy)-L-threonine + NAD(+) = 3-amino-2-oxopropyl phosphate + CO2 + NADH</text>
        <dbReference type="Rhea" id="RHEA:32275"/>
        <dbReference type="ChEBI" id="CHEBI:16526"/>
        <dbReference type="ChEBI" id="CHEBI:57279"/>
        <dbReference type="ChEBI" id="CHEBI:57540"/>
        <dbReference type="ChEBI" id="CHEBI:57945"/>
        <dbReference type="ChEBI" id="CHEBI:58452"/>
        <dbReference type="EC" id="1.1.1.262"/>
    </reaction>
</comment>
<dbReference type="PANTHER" id="PTHR30004">
    <property type="entry name" value="4-HYDROXYTHREONINE-4-PHOSPHATE DEHYDROGENASE"/>
    <property type="match status" value="1"/>
</dbReference>
<feature type="binding site" evidence="7">
    <location>
        <position position="301"/>
    </location>
    <ligand>
        <name>substrate</name>
    </ligand>
</feature>
<dbReference type="GO" id="GO:0005737">
    <property type="term" value="C:cytoplasm"/>
    <property type="evidence" value="ECO:0007669"/>
    <property type="project" value="UniProtKB-SubCell"/>
</dbReference>
<keyword evidence="9" id="KW-1185">Reference proteome</keyword>
<dbReference type="GO" id="GO:0042823">
    <property type="term" value="P:pyridoxal phosphate biosynthetic process"/>
    <property type="evidence" value="ECO:0007669"/>
    <property type="project" value="UniProtKB-UniRule"/>
</dbReference>
<organism evidence="8 9">
    <name type="scientific">Ciceribacter lividus</name>
    <dbReference type="NCBI Taxonomy" id="1197950"/>
    <lineage>
        <taxon>Bacteria</taxon>
        <taxon>Pseudomonadati</taxon>
        <taxon>Pseudomonadota</taxon>
        <taxon>Alphaproteobacteria</taxon>
        <taxon>Hyphomicrobiales</taxon>
        <taxon>Rhizobiaceae</taxon>
        <taxon>Ciceribacter</taxon>
    </lineage>
</organism>
<keyword evidence="4 7" id="KW-0560">Oxidoreductase</keyword>
<keyword evidence="3 7" id="KW-0521">NADP</keyword>
<evidence type="ECO:0000256" key="5">
    <source>
        <dbReference type="ARBA" id="ARBA00023027"/>
    </source>
</evidence>
<keyword evidence="2 7" id="KW-0479">Metal-binding</keyword>